<evidence type="ECO:0000313" key="13">
    <source>
        <dbReference type="Proteomes" id="UP000235220"/>
    </source>
</evidence>
<dbReference type="InterPro" id="IPR012334">
    <property type="entry name" value="Pectin_lyas_fold"/>
</dbReference>
<sequence>MAKVNKNIVLLRVLLVSFVVIIPTLHAAVDNFVPLDGYWKQRAVEARKASLEAYDPHPEEITSDLNFHVNKVLTGSNNTRRNLKKNTGPCRATNPIDRCWRCDPNWAKNRKKLADCVLGFGRNTVGGKYGPYYVVTDSSDDDLVNPKPGTLRYAVTQDGPLWIIFERSMIIRLHEELIMTSNKTIDARGANVRIVYGAGITLQFVQNVIIHNIHIHNIYAGSGGLIRDAMNHVGIRTPSDGDGISIFGSSNIWIDHVSMSQCQDGLIDAIMGSTAITISNCHFTNHNEVMLFGASDSFSGDEIMQITVAFNHFGRGLVQRMPRCRWGFVHVINNDYTHWLMYAIGGSSHPTIISQGNRFIAPPNLAAKEVTKRDYASESEWSNWTWRSDGDLMMNGAFFVQSGTEFDKKPFSRLDVIKSRPGTYVKRLTRFSGTLSCKPGLPC</sequence>
<evidence type="ECO:0000256" key="6">
    <source>
        <dbReference type="ARBA" id="ARBA00022512"/>
    </source>
</evidence>
<evidence type="ECO:0000256" key="5">
    <source>
        <dbReference type="ARBA" id="ARBA00012272"/>
    </source>
</evidence>
<dbReference type="Gramene" id="Jr16_11210_p1">
    <property type="protein sequence ID" value="cds.Jr16_11210_p1"/>
    <property type="gene ID" value="Jr16_11210"/>
</dbReference>
<keyword evidence="6" id="KW-0964">Secreted</keyword>
<keyword evidence="10" id="KW-0325">Glycoprotein</keyword>
<organism evidence="13 14">
    <name type="scientific">Juglans regia</name>
    <name type="common">English walnut</name>
    <dbReference type="NCBI Taxonomy" id="51240"/>
    <lineage>
        <taxon>Eukaryota</taxon>
        <taxon>Viridiplantae</taxon>
        <taxon>Streptophyta</taxon>
        <taxon>Embryophyta</taxon>
        <taxon>Tracheophyta</taxon>
        <taxon>Spermatophyta</taxon>
        <taxon>Magnoliopsida</taxon>
        <taxon>eudicotyledons</taxon>
        <taxon>Gunneridae</taxon>
        <taxon>Pentapetalae</taxon>
        <taxon>rosids</taxon>
        <taxon>fabids</taxon>
        <taxon>Fagales</taxon>
        <taxon>Juglandaceae</taxon>
        <taxon>Juglans</taxon>
    </lineage>
</organism>
<keyword evidence="6" id="KW-0134">Cell wall</keyword>
<dbReference type="PRINTS" id="PR00807">
    <property type="entry name" value="AMBALLERGEN"/>
</dbReference>
<proteinExistence type="inferred from homology"/>
<protein>
    <recommendedName>
        <fullName evidence="5 12">Pectate lyase</fullName>
        <ecNumber evidence="5 12">4.2.2.2</ecNumber>
    </recommendedName>
</protein>
<evidence type="ECO:0000256" key="12">
    <source>
        <dbReference type="RuleBase" id="RU361123"/>
    </source>
</evidence>
<dbReference type="Proteomes" id="UP000235220">
    <property type="component" value="Chromosome 16"/>
</dbReference>
<dbReference type="InterPro" id="IPR018082">
    <property type="entry name" value="AmbAllergen"/>
</dbReference>
<dbReference type="InterPro" id="IPR002022">
    <property type="entry name" value="Pec_lyase"/>
</dbReference>
<dbReference type="AlphaFoldDB" id="A0A6P9E4U2"/>
<gene>
    <name evidence="14" type="primary">LOC108989816</name>
</gene>
<evidence type="ECO:0000256" key="8">
    <source>
        <dbReference type="ARBA" id="ARBA00022729"/>
    </source>
</evidence>
<dbReference type="Gene3D" id="2.160.20.10">
    <property type="entry name" value="Single-stranded right-handed beta-helix, Pectin lyase-like"/>
    <property type="match status" value="1"/>
</dbReference>
<reference evidence="14" key="1">
    <citation type="submission" date="2025-08" db="UniProtKB">
        <authorList>
            <consortium name="RefSeq"/>
        </authorList>
    </citation>
    <scope>IDENTIFICATION</scope>
    <source>
        <tissue evidence="14">Leaves</tissue>
    </source>
</reference>
<dbReference type="InterPro" id="IPR045032">
    <property type="entry name" value="PEL"/>
</dbReference>
<dbReference type="GO" id="GO:0030570">
    <property type="term" value="F:pectate lyase activity"/>
    <property type="evidence" value="ECO:0000318"/>
    <property type="project" value="GO_Central"/>
</dbReference>
<dbReference type="GO" id="GO:0046872">
    <property type="term" value="F:metal ion binding"/>
    <property type="evidence" value="ECO:0007669"/>
    <property type="project" value="UniProtKB-KW"/>
</dbReference>
<dbReference type="EC" id="4.2.2.2" evidence="5 12"/>
<dbReference type="InterPro" id="IPR011050">
    <property type="entry name" value="Pectin_lyase_fold/virulence"/>
</dbReference>
<dbReference type="OrthoDB" id="1637350at2759"/>
<dbReference type="GeneID" id="108989816"/>
<dbReference type="PANTHER" id="PTHR31683:SF181">
    <property type="entry name" value="PECTATE LYASE 6-RELATED"/>
    <property type="match status" value="1"/>
</dbReference>
<name>A0A6P9E4U2_JUGRE</name>
<dbReference type="RefSeq" id="XP_035542529.1">
    <property type="nucleotide sequence ID" value="XM_035686636.1"/>
</dbReference>
<evidence type="ECO:0000256" key="9">
    <source>
        <dbReference type="ARBA" id="ARBA00022837"/>
    </source>
</evidence>
<evidence type="ECO:0000256" key="11">
    <source>
        <dbReference type="ARBA" id="ARBA00023239"/>
    </source>
</evidence>
<comment type="subcellular location">
    <subcellularLocation>
        <location evidence="2">Secreted</location>
        <location evidence="2">Cell wall</location>
    </subcellularLocation>
</comment>
<keyword evidence="13" id="KW-1185">Reference proteome</keyword>
<keyword evidence="9 12" id="KW-0106">Calcium</keyword>
<dbReference type="SMART" id="SM00656">
    <property type="entry name" value="Amb_all"/>
    <property type="match status" value="1"/>
</dbReference>
<evidence type="ECO:0000256" key="7">
    <source>
        <dbReference type="ARBA" id="ARBA00022723"/>
    </source>
</evidence>
<evidence type="ECO:0000313" key="14">
    <source>
        <dbReference type="RefSeq" id="XP_035542529.1"/>
    </source>
</evidence>
<evidence type="ECO:0000256" key="4">
    <source>
        <dbReference type="ARBA" id="ARBA00010980"/>
    </source>
</evidence>
<dbReference type="Pfam" id="PF00544">
    <property type="entry name" value="Pectate_lyase_4"/>
    <property type="match status" value="1"/>
</dbReference>
<evidence type="ECO:0000256" key="1">
    <source>
        <dbReference type="ARBA" id="ARBA00000695"/>
    </source>
</evidence>
<comment type="catalytic activity">
    <reaction evidence="1 12">
        <text>Eliminative cleavage of (1-&gt;4)-alpha-D-galacturonan to give oligosaccharides with 4-deoxy-alpha-D-galact-4-enuronosyl groups at their non-reducing ends.</text>
        <dbReference type="EC" id="4.2.2.2"/>
    </reaction>
</comment>
<keyword evidence="7 12" id="KW-0479">Metal-binding</keyword>
<dbReference type="SUPFAM" id="SSF51126">
    <property type="entry name" value="Pectin lyase-like"/>
    <property type="match status" value="1"/>
</dbReference>
<evidence type="ECO:0000256" key="3">
    <source>
        <dbReference type="ARBA" id="ARBA00005220"/>
    </source>
</evidence>
<dbReference type="PANTHER" id="PTHR31683">
    <property type="entry name" value="PECTATE LYASE 18-RELATED"/>
    <property type="match status" value="1"/>
</dbReference>
<comment type="similarity">
    <text evidence="4 12">Belongs to the polysaccharide lyase 1 family.</text>
</comment>
<comment type="cofactor">
    <cofactor evidence="12">
        <name>Ca(2+)</name>
        <dbReference type="ChEBI" id="CHEBI:29108"/>
    </cofactor>
    <text evidence="12">Binds 1 Ca(2+) ion. Required for its activity.</text>
</comment>
<keyword evidence="11 12" id="KW-0456">Lyase</keyword>
<dbReference type="UniPathway" id="UPA00545">
    <property type="reaction ID" value="UER00824"/>
</dbReference>
<dbReference type="GO" id="GO:0045490">
    <property type="term" value="P:pectin catabolic process"/>
    <property type="evidence" value="ECO:0007669"/>
    <property type="project" value="UniProtKB-UniPathway"/>
</dbReference>
<dbReference type="KEGG" id="jre:108989816"/>
<evidence type="ECO:0000256" key="10">
    <source>
        <dbReference type="ARBA" id="ARBA00023180"/>
    </source>
</evidence>
<evidence type="ECO:0000256" key="2">
    <source>
        <dbReference type="ARBA" id="ARBA00004191"/>
    </source>
</evidence>
<dbReference type="Pfam" id="PF04431">
    <property type="entry name" value="Pec_lyase_N"/>
    <property type="match status" value="1"/>
</dbReference>
<keyword evidence="8" id="KW-0732">Signal</keyword>
<dbReference type="FunCoup" id="A0A6P9E4U2">
    <property type="interactions" value="110"/>
</dbReference>
<accession>A0A6P9E4U2</accession>
<dbReference type="InterPro" id="IPR007524">
    <property type="entry name" value="Pec_lyase_N"/>
</dbReference>
<comment type="pathway">
    <text evidence="3 12">Glycan metabolism; pectin degradation; 2-dehydro-3-deoxy-D-gluconate from pectin: step 2/5.</text>
</comment>